<evidence type="ECO:0000313" key="2">
    <source>
        <dbReference type="Proteomes" id="UP000468581"/>
    </source>
</evidence>
<gene>
    <name evidence="1" type="ORF">GWK08_04055</name>
</gene>
<proteinExistence type="predicted"/>
<protein>
    <submittedName>
        <fullName evidence="1">Uncharacterized protein</fullName>
    </submittedName>
</protein>
<evidence type="ECO:0000313" key="1">
    <source>
        <dbReference type="EMBL" id="NER12601.1"/>
    </source>
</evidence>
<organism evidence="1 2">
    <name type="scientific">Leptobacterium flavescens</name>
    <dbReference type="NCBI Taxonomy" id="472055"/>
    <lineage>
        <taxon>Bacteria</taxon>
        <taxon>Pseudomonadati</taxon>
        <taxon>Bacteroidota</taxon>
        <taxon>Flavobacteriia</taxon>
        <taxon>Flavobacteriales</taxon>
        <taxon>Flavobacteriaceae</taxon>
        <taxon>Leptobacterium</taxon>
    </lineage>
</organism>
<reference evidence="1 2" key="1">
    <citation type="submission" date="2020-01" db="EMBL/GenBank/DDBJ databases">
        <title>Leptobacterium flavescens.</title>
        <authorList>
            <person name="Wang G."/>
        </authorList>
    </citation>
    <scope>NUCLEOTIDE SEQUENCE [LARGE SCALE GENOMIC DNA]</scope>
    <source>
        <strain evidence="1 2">KCTC 22160</strain>
    </source>
</reference>
<comment type="caution">
    <text evidence="1">The sequence shown here is derived from an EMBL/GenBank/DDBJ whole genome shotgun (WGS) entry which is preliminary data.</text>
</comment>
<dbReference type="AlphaFoldDB" id="A0A6P0UH18"/>
<dbReference type="EMBL" id="JAABOO010000001">
    <property type="protein sequence ID" value="NER12601.1"/>
    <property type="molecule type" value="Genomic_DNA"/>
</dbReference>
<accession>A0A6P0UH18</accession>
<name>A0A6P0UH18_9FLAO</name>
<keyword evidence="2" id="KW-1185">Reference proteome</keyword>
<dbReference type="RefSeq" id="WP_163605615.1">
    <property type="nucleotide sequence ID" value="NZ_JAABOO010000001.1"/>
</dbReference>
<dbReference type="Proteomes" id="UP000468581">
    <property type="component" value="Unassembled WGS sequence"/>
</dbReference>
<sequence>MDPVSLQIKKQKRSIIPGILLLTIILSTSCRSAYKNNDHRSDPHLEEEVVNEGFDNKHITEKEEKHTGGAGLELVISETLIHEPDSGNVDPSTEIHLTYWLDHYWALGLGYSFVFEEEGRVGDELAFLLSHKPWPLLTLNVGPSFALPDSEHELEVSAYFEGELNIKIGKKGLHTGPVLGSLIGKEFRWFGGIHIGYEF</sequence>